<dbReference type="GO" id="GO:0005634">
    <property type="term" value="C:nucleus"/>
    <property type="evidence" value="ECO:0007669"/>
    <property type="project" value="TreeGrafter"/>
</dbReference>
<proteinExistence type="predicted"/>
<dbReference type="Gene3D" id="3.30.160.60">
    <property type="entry name" value="Classic Zinc Finger"/>
    <property type="match status" value="1"/>
</dbReference>
<dbReference type="EMBL" id="JAPQKT010000002">
    <property type="protein sequence ID" value="KAJ5240621.1"/>
    <property type="molecule type" value="Genomic_DNA"/>
</dbReference>
<evidence type="ECO:0000256" key="1">
    <source>
        <dbReference type="SAM" id="Coils"/>
    </source>
</evidence>
<dbReference type="PANTHER" id="PTHR46179">
    <property type="entry name" value="ZINC FINGER PROTEIN"/>
    <property type="match status" value="1"/>
</dbReference>
<dbReference type="OrthoDB" id="5305647at2759"/>
<reference evidence="3" key="2">
    <citation type="journal article" date="2023" name="IMA Fungus">
        <title>Comparative genomic study of the Penicillium genus elucidates a diverse pangenome and 15 lateral gene transfer events.</title>
        <authorList>
            <person name="Petersen C."/>
            <person name="Sorensen T."/>
            <person name="Nielsen M.R."/>
            <person name="Sondergaard T.E."/>
            <person name="Sorensen J.L."/>
            <person name="Fitzpatrick D.A."/>
            <person name="Frisvad J.C."/>
            <person name="Nielsen K.L."/>
        </authorList>
    </citation>
    <scope>NUCLEOTIDE SEQUENCE</scope>
    <source>
        <strain evidence="3">IBT 23319</strain>
    </source>
</reference>
<name>A0A9W9TTC2_PENCI</name>
<organism evidence="3 4">
    <name type="scientific">Penicillium citrinum</name>
    <dbReference type="NCBI Taxonomy" id="5077"/>
    <lineage>
        <taxon>Eukaryota</taxon>
        <taxon>Fungi</taxon>
        <taxon>Dikarya</taxon>
        <taxon>Ascomycota</taxon>
        <taxon>Pezizomycotina</taxon>
        <taxon>Eurotiomycetes</taxon>
        <taxon>Eurotiomycetidae</taxon>
        <taxon>Eurotiales</taxon>
        <taxon>Aspergillaceae</taxon>
        <taxon>Penicillium</taxon>
    </lineage>
</organism>
<feature type="domain" description="C2H2-type" evidence="2">
    <location>
        <begin position="76"/>
        <end position="105"/>
    </location>
</feature>
<keyword evidence="4" id="KW-1185">Reference proteome</keyword>
<gene>
    <name evidence="3" type="ORF">N7469_002212</name>
</gene>
<dbReference type="GO" id="GO:0006357">
    <property type="term" value="P:regulation of transcription by RNA polymerase II"/>
    <property type="evidence" value="ECO:0007669"/>
    <property type="project" value="TreeGrafter"/>
</dbReference>
<accession>A0A9W9TTC2</accession>
<feature type="coiled-coil region" evidence="1">
    <location>
        <begin position="153"/>
        <end position="180"/>
    </location>
</feature>
<dbReference type="InterPro" id="IPR059095">
    <property type="entry name" value="Znf_C2H2_17_2nd"/>
</dbReference>
<comment type="caution">
    <text evidence="3">The sequence shown here is derived from an EMBL/GenBank/DDBJ whole genome shotgun (WGS) entry which is preliminary data.</text>
</comment>
<keyword evidence="1" id="KW-0175">Coiled coil</keyword>
<dbReference type="Pfam" id="PF26176">
    <property type="entry name" value="zf_C2H2_17_2"/>
    <property type="match status" value="1"/>
</dbReference>
<dbReference type="Proteomes" id="UP001147733">
    <property type="component" value="Unassembled WGS sequence"/>
</dbReference>
<dbReference type="SMART" id="SM00355">
    <property type="entry name" value="ZnF_C2H2"/>
    <property type="match status" value="2"/>
</dbReference>
<evidence type="ECO:0000313" key="3">
    <source>
        <dbReference type="EMBL" id="KAJ5240621.1"/>
    </source>
</evidence>
<sequence>MCGLWIAICVVLPKNDPAFKADTYMSKHMDSHEPPYGPYKCSESGCEKKLGFASRGGFLRHRREVHNKGSKPRDSLFCPYEDCARSHAKPFVRTENLRAHIRRVHRPNGTSSDKPCGNLSAEARIPINTSLGPHGNHNPATCISHESFLQMEAESLRDRIMKQDRRIEELQRQKMELEARSHGTKPNNLN</sequence>
<dbReference type="Pfam" id="PF26177">
    <property type="entry name" value="zf_C2H2_17_1st"/>
    <property type="match status" value="1"/>
</dbReference>
<dbReference type="InterPro" id="IPR051061">
    <property type="entry name" value="Zinc_finger_trans_reg"/>
</dbReference>
<feature type="domain" description="C2H2-type" evidence="2">
    <location>
        <begin position="39"/>
        <end position="66"/>
    </location>
</feature>
<dbReference type="RefSeq" id="XP_056503626.1">
    <property type="nucleotide sequence ID" value="XM_056641132.1"/>
</dbReference>
<dbReference type="AlphaFoldDB" id="A0A9W9TTC2"/>
<dbReference type="GeneID" id="81380299"/>
<evidence type="ECO:0000313" key="4">
    <source>
        <dbReference type="Proteomes" id="UP001147733"/>
    </source>
</evidence>
<protein>
    <submittedName>
        <fullName evidence="3">C2H2 transcription factor</fullName>
    </submittedName>
</protein>
<dbReference type="PANTHER" id="PTHR46179:SF24">
    <property type="entry name" value="C2H2-TYPE DOMAIN-CONTAINING PROTEIN"/>
    <property type="match status" value="1"/>
</dbReference>
<dbReference type="InterPro" id="IPR013087">
    <property type="entry name" value="Znf_C2H2_type"/>
</dbReference>
<dbReference type="InterPro" id="IPR059009">
    <property type="entry name" value="Znf_C2H2_17_1st"/>
</dbReference>
<reference evidence="3" key="1">
    <citation type="submission" date="2022-11" db="EMBL/GenBank/DDBJ databases">
        <authorList>
            <person name="Petersen C."/>
        </authorList>
    </citation>
    <scope>NUCLEOTIDE SEQUENCE</scope>
    <source>
        <strain evidence="3">IBT 23319</strain>
    </source>
</reference>
<evidence type="ECO:0000259" key="2">
    <source>
        <dbReference type="SMART" id="SM00355"/>
    </source>
</evidence>